<dbReference type="SUPFAM" id="SSF160631">
    <property type="entry name" value="SMI1/KNR4-like"/>
    <property type="match status" value="1"/>
</dbReference>
<accession>A0A0L6JLP9</accession>
<dbReference type="EMBL" id="LGTC01000001">
    <property type="protein sequence ID" value="KNY26736.1"/>
    <property type="molecule type" value="Genomic_DNA"/>
</dbReference>
<gene>
    <name evidence="1" type="ORF">Bccel_2001</name>
</gene>
<organism evidence="1 2">
    <name type="scientific">Pseudobacteroides cellulosolvens ATCC 35603 = DSM 2933</name>
    <dbReference type="NCBI Taxonomy" id="398512"/>
    <lineage>
        <taxon>Bacteria</taxon>
        <taxon>Bacillati</taxon>
        <taxon>Bacillota</taxon>
        <taxon>Clostridia</taxon>
        <taxon>Eubacteriales</taxon>
        <taxon>Oscillospiraceae</taxon>
        <taxon>Pseudobacteroides</taxon>
    </lineage>
</organism>
<dbReference type="OrthoDB" id="2860275at2"/>
<proteinExistence type="predicted"/>
<dbReference type="RefSeq" id="WP_050753326.1">
    <property type="nucleotide sequence ID" value="NZ_KN050764.1"/>
</dbReference>
<name>A0A0L6JLP9_9FIRM</name>
<keyword evidence="2" id="KW-1185">Reference proteome</keyword>
<reference evidence="2" key="1">
    <citation type="submission" date="2015-07" db="EMBL/GenBank/DDBJ databases">
        <title>Near-Complete Genome Sequence of the Cellulolytic Bacterium Bacteroides (Pseudobacteroides) cellulosolvens ATCC 35603.</title>
        <authorList>
            <person name="Dassa B."/>
            <person name="Utturkar S.M."/>
            <person name="Klingeman D.M."/>
            <person name="Hurt R.A."/>
            <person name="Keller M."/>
            <person name="Xu J."/>
            <person name="Reddy Y.H.K."/>
            <person name="Borovok I."/>
            <person name="Grinberg I.R."/>
            <person name="Lamed R."/>
            <person name="Zhivin O."/>
            <person name="Bayer E.A."/>
            <person name="Brown S.D."/>
        </authorList>
    </citation>
    <scope>NUCLEOTIDE SEQUENCE [LARGE SCALE GENOMIC DNA]</scope>
    <source>
        <strain evidence="2">DSM 2933</strain>
    </source>
</reference>
<dbReference type="InterPro" id="IPR037883">
    <property type="entry name" value="Knr4/Smi1-like_sf"/>
</dbReference>
<evidence type="ECO:0000313" key="1">
    <source>
        <dbReference type="EMBL" id="KNY26736.1"/>
    </source>
</evidence>
<dbReference type="eggNOG" id="ENOG5032QMM">
    <property type="taxonomic scope" value="Bacteria"/>
</dbReference>
<sequence length="138" mass="16086">MGRYDEFLYQLIKKGIRSSFERMPKDEINVITKEHPGVPADYIEYLEEIGYGDIGDNYFMLYGGLVQASEIYEESKAEKLKDIVFLGDYYNGHSIGFSKKGEWEMVEVDDKHNITFLNTSFESFIKNKLDEFLGMLSY</sequence>
<evidence type="ECO:0000313" key="2">
    <source>
        <dbReference type="Proteomes" id="UP000036923"/>
    </source>
</evidence>
<protein>
    <recommendedName>
        <fullName evidence="3">Cell wall assembly/cell proliferation coordinating protein, KNR4-like protein</fullName>
    </recommendedName>
</protein>
<dbReference type="AlphaFoldDB" id="A0A0L6JLP9"/>
<dbReference type="Gene3D" id="3.40.1580.10">
    <property type="entry name" value="SMI1/KNR4-like"/>
    <property type="match status" value="1"/>
</dbReference>
<dbReference type="Proteomes" id="UP000036923">
    <property type="component" value="Unassembled WGS sequence"/>
</dbReference>
<comment type="caution">
    <text evidence="1">The sequence shown here is derived from an EMBL/GenBank/DDBJ whole genome shotgun (WGS) entry which is preliminary data.</text>
</comment>
<evidence type="ECO:0008006" key="3">
    <source>
        <dbReference type="Google" id="ProtNLM"/>
    </source>
</evidence>
<dbReference type="STRING" id="398512.Bccel_2001"/>